<dbReference type="PROSITE" id="PS00409">
    <property type="entry name" value="PROKAR_NTER_METHYL"/>
    <property type="match status" value="1"/>
</dbReference>
<dbReference type="KEGG" id="ahel:Q31a_32920"/>
<dbReference type="PANTHER" id="PTHR30093:SF2">
    <property type="entry name" value="TYPE II SECRETION SYSTEM PROTEIN H"/>
    <property type="match status" value="1"/>
</dbReference>
<dbReference type="RefSeq" id="WP_145079410.1">
    <property type="nucleotide sequence ID" value="NZ_CP036298.1"/>
</dbReference>
<dbReference type="InterPro" id="IPR045584">
    <property type="entry name" value="Pilin-like"/>
</dbReference>
<sequence>MRRRSQSSGFTLVELLVVIAIIGILVGLLLPAVQAAREAARRMQCQNNVKQLVLASHNFHDTYKGFPMAAEFGVGTAWGALILPYIEQGNAYNQMVFQEDSEGNYQWAAGLPGIPGDAAFSNPSYKFFKNIYVCETKMPAFRCPSSSFPENVADISGDNWIVQRRAPSNYLGCVSGVLTDDRRPQNVSAPWGGSGTVEVISDLDGVFIQKVNHQRIKRNGASYGLIGSKIGSITDGTSNTIAIGEAESDIQVVPDMGVVRENNSPMMGRKDHWSIGSDDIDTTNQGDMSECLGSTGVRMNAKPVPPGSPEFAAYELSFGSRHVGGASFGLADGSVRYLSESIDATIYSSLGTRNGGEVAQLDQ</sequence>
<dbReference type="NCBIfam" id="TIGR04294">
    <property type="entry name" value="pre_pil_HX9DG"/>
    <property type="match status" value="1"/>
</dbReference>
<dbReference type="Gene3D" id="3.30.700.10">
    <property type="entry name" value="Glycoprotein, Type 4 Pilin"/>
    <property type="match status" value="1"/>
</dbReference>
<name>A0A518G8R3_9BACT</name>
<feature type="domain" description="DUF1559" evidence="2">
    <location>
        <begin position="34"/>
        <end position="344"/>
    </location>
</feature>
<dbReference type="InterPro" id="IPR011453">
    <property type="entry name" value="DUF1559"/>
</dbReference>
<feature type="region of interest" description="Disordered" evidence="1">
    <location>
        <begin position="263"/>
        <end position="284"/>
    </location>
</feature>
<dbReference type="SUPFAM" id="SSF54523">
    <property type="entry name" value="Pili subunits"/>
    <property type="match status" value="1"/>
</dbReference>
<keyword evidence="4" id="KW-1185">Reference proteome</keyword>
<evidence type="ECO:0000256" key="1">
    <source>
        <dbReference type="SAM" id="MobiDB-lite"/>
    </source>
</evidence>
<gene>
    <name evidence="3" type="ORF">Q31a_32920</name>
</gene>
<dbReference type="PANTHER" id="PTHR30093">
    <property type="entry name" value="GENERAL SECRETION PATHWAY PROTEIN G"/>
    <property type="match status" value="1"/>
</dbReference>
<dbReference type="InterPro" id="IPR027558">
    <property type="entry name" value="Pre_pil_HX9DG_C"/>
</dbReference>
<reference evidence="3 4" key="1">
    <citation type="submission" date="2019-02" db="EMBL/GenBank/DDBJ databases">
        <title>Deep-cultivation of Planctomycetes and their phenomic and genomic characterization uncovers novel biology.</title>
        <authorList>
            <person name="Wiegand S."/>
            <person name="Jogler M."/>
            <person name="Boedeker C."/>
            <person name="Pinto D."/>
            <person name="Vollmers J."/>
            <person name="Rivas-Marin E."/>
            <person name="Kohn T."/>
            <person name="Peeters S.H."/>
            <person name="Heuer A."/>
            <person name="Rast P."/>
            <person name="Oberbeckmann S."/>
            <person name="Bunk B."/>
            <person name="Jeske O."/>
            <person name="Meyerdierks A."/>
            <person name="Storesund J.E."/>
            <person name="Kallscheuer N."/>
            <person name="Luecker S."/>
            <person name="Lage O.M."/>
            <person name="Pohl T."/>
            <person name="Merkel B.J."/>
            <person name="Hornburger P."/>
            <person name="Mueller R.-W."/>
            <person name="Bruemmer F."/>
            <person name="Labrenz M."/>
            <person name="Spormann A.M."/>
            <person name="Op den Camp H."/>
            <person name="Overmann J."/>
            <person name="Amann R."/>
            <person name="Jetten M.S.M."/>
            <person name="Mascher T."/>
            <person name="Medema M.H."/>
            <person name="Devos D.P."/>
            <person name="Kaster A.-K."/>
            <person name="Ovreas L."/>
            <person name="Rohde M."/>
            <person name="Galperin M.Y."/>
            <person name="Jogler C."/>
        </authorList>
    </citation>
    <scope>NUCLEOTIDE SEQUENCE [LARGE SCALE GENOMIC DNA]</scope>
    <source>
        <strain evidence="3 4">Q31a</strain>
    </source>
</reference>
<dbReference type="OrthoDB" id="255848at2"/>
<accession>A0A518G8R3</accession>
<dbReference type="EMBL" id="CP036298">
    <property type="protein sequence ID" value="QDV24970.1"/>
    <property type="molecule type" value="Genomic_DNA"/>
</dbReference>
<protein>
    <recommendedName>
        <fullName evidence="2">DUF1559 domain-containing protein</fullName>
    </recommendedName>
</protein>
<dbReference type="Pfam" id="PF07963">
    <property type="entry name" value="N_methyl"/>
    <property type="match status" value="1"/>
</dbReference>
<dbReference type="AlphaFoldDB" id="A0A518G8R3"/>
<evidence type="ECO:0000313" key="3">
    <source>
        <dbReference type="EMBL" id="QDV24970.1"/>
    </source>
</evidence>
<dbReference type="Pfam" id="PF07596">
    <property type="entry name" value="SBP_bac_10"/>
    <property type="match status" value="1"/>
</dbReference>
<evidence type="ECO:0000259" key="2">
    <source>
        <dbReference type="Pfam" id="PF07596"/>
    </source>
</evidence>
<dbReference type="Proteomes" id="UP000318017">
    <property type="component" value="Chromosome"/>
</dbReference>
<proteinExistence type="predicted"/>
<evidence type="ECO:0000313" key="4">
    <source>
        <dbReference type="Proteomes" id="UP000318017"/>
    </source>
</evidence>
<dbReference type="NCBIfam" id="TIGR02532">
    <property type="entry name" value="IV_pilin_GFxxxE"/>
    <property type="match status" value="1"/>
</dbReference>
<organism evidence="3 4">
    <name type="scientific">Aureliella helgolandensis</name>
    <dbReference type="NCBI Taxonomy" id="2527968"/>
    <lineage>
        <taxon>Bacteria</taxon>
        <taxon>Pseudomonadati</taxon>
        <taxon>Planctomycetota</taxon>
        <taxon>Planctomycetia</taxon>
        <taxon>Pirellulales</taxon>
        <taxon>Pirellulaceae</taxon>
        <taxon>Aureliella</taxon>
    </lineage>
</organism>
<dbReference type="InterPro" id="IPR012902">
    <property type="entry name" value="N_methyl_site"/>
</dbReference>